<evidence type="ECO:0000313" key="2">
    <source>
        <dbReference type="Proteomes" id="UP000757604"/>
    </source>
</evidence>
<keyword evidence="2" id="KW-1185">Reference proteome</keyword>
<evidence type="ECO:0000313" key="1">
    <source>
        <dbReference type="EMBL" id="MBW9064074.1"/>
    </source>
</evidence>
<proteinExistence type="predicted"/>
<protein>
    <submittedName>
        <fullName evidence="1">Uncharacterized protein</fullName>
    </submittedName>
</protein>
<sequence length="65" mass="7328">MLKLFSILDKLRSIPAYEDTKAAWVSDPLRHPDIERMDARQLGDLPFPGPGIRAVPRHCADVCRA</sequence>
<accession>A0ABS7H9X3</accession>
<dbReference type="EMBL" id="JAEUAO010000002">
    <property type="protein sequence ID" value="MBW9064074.1"/>
    <property type="molecule type" value="Genomic_DNA"/>
</dbReference>
<dbReference type="Proteomes" id="UP000757604">
    <property type="component" value="Unassembled WGS sequence"/>
</dbReference>
<name>A0ABS7H9X3_9HYPH</name>
<gene>
    <name evidence="1" type="ORF">JNB71_12165</name>
</gene>
<comment type="caution">
    <text evidence="1">The sequence shown here is derived from an EMBL/GenBank/DDBJ whole genome shotgun (WGS) entry which is preliminary data.</text>
</comment>
<organism evidence="1 2">
    <name type="scientific">Rhizobium herbae</name>
    <dbReference type="NCBI Taxonomy" id="508661"/>
    <lineage>
        <taxon>Bacteria</taxon>
        <taxon>Pseudomonadati</taxon>
        <taxon>Pseudomonadota</taxon>
        <taxon>Alphaproteobacteria</taxon>
        <taxon>Hyphomicrobiales</taxon>
        <taxon>Rhizobiaceae</taxon>
        <taxon>Rhizobium/Agrobacterium group</taxon>
        <taxon>Rhizobium</taxon>
    </lineage>
</organism>
<reference evidence="1 2" key="1">
    <citation type="journal article" date="2021" name="MBio">
        <title>Poor Competitiveness of Bradyrhizobium in Pigeon Pea Root Colonization in Indian Soils.</title>
        <authorList>
            <person name="Chalasani D."/>
            <person name="Basu A."/>
            <person name="Pullabhotla S.V.S.R.N."/>
            <person name="Jorrin B."/>
            <person name="Neal A.L."/>
            <person name="Poole P.S."/>
            <person name="Podile A.R."/>
            <person name="Tkacz A."/>
        </authorList>
    </citation>
    <scope>NUCLEOTIDE SEQUENCE [LARGE SCALE GENOMIC DNA]</scope>
    <source>
        <strain evidence="1 2">HU44</strain>
    </source>
</reference>